<organism evidence="2 3">
    <name type="scientific">Rubus argutus</name>
    <name type="common">Southern blackberry</name>
    <dbReference type="NCBI Taxonomy" id="59490"/>
    <lineage>
        <taxon>Eukaryota</taxon>
        <taxon>Viridiplantae</taxon>
        <taxon>Streptophyta</taxon>
        <taxon>Embryophyta</taxon>
        <taxon>Tracheophyta</taxon>
        <taxon>Spermatophyta</taxon>
        <taxon>Magnoliopsida</taxon>
        <taxon>eudicotyledons</taxon>
        <taxon>Gunneridae</taxon>
        <taxon>Pentapetalae</taxon>
        <taxon>rosids</taxon>
        <taxon>fabids</taxon>
        <taxon>Rosales</taxon>
        <taxon>Rosaceae</taxon>
        <taxon>Rosoideae</taxon>
        <taxon>Rosoideae incertae sedis</taxon>
        <taxon>Rubus</taxon>
    </lineage>
</organism>
<protein>
    <submittedName>
        <fullName evidence="2">Uncharacterized protein</fullName>
    </submittedName>
</protein>
<feature type="compositionally biased region" description="Polar residues" evidence="1">
    <location>
        <begin position="34"/>
        <end position="56"/>
    </location>
</feature>
<dbReference type="Proteomes" id="UP001457282">
    <property type="component" value="Unassembled WGS sequence"/>
</dbReference>
<feature type="region of interest" description="Disordered" evidence="1">
    <location>
        <begin position="1"/>
        <end position="56"/>
    </location>
</feature>
<evidence type="ECO:0000313" key="2">
    <source>
        <dbReference type="EMBL" id="KAK9948614.1"/>
    </source>
</evidence>
<comment type="caution">
    <text evidence="2">The sequence shown here is derived from an EMBL/GenBank/DDBJ whole genome shotgun (WGS) entry which is preliminary data.</text>
</comment>
<keyword evidence="3" id="KW-1185">Reference proteome</keyword>
<evidence type="ECO:0000313" key="3">
    <source>
        <dbReference type="Proteomes" id="UP001457282"/>
    </source>
</evidence>
<proteinExistence type="predicted"/>
<gene>
    <name evidence="2" type="ORF">M0R45_004182</name>
</gene>
<dbReference type="EMBL" id="JBEDUW010000001">
    <property type="protein sequence ID" value="KAK9948614.1"/>
    <property type="molecule type" value="Genomic_DNA"/>
</dbReference>
<dbReference type="AlphaFoldDB" id="A0AAW1YJ19"/>
<name>A0AAW1YJ19_RUBAR</name>
<evidence type="ECO:0000256" key="1">
    <source>
        <dbReference type="SAM" id="MobiDB-lite"/>
    </source>
</evidence>
<reference evidence="2 3" key="1">
    <citation type="journal article" date="2023" name="G3 (Bethesda)">
        <title>A chromosome-length genome assembly and annotation of blackberry (Rubus argutus, cv. 'Hillquist').</title>
        <authorList>
            <person name="Bruna T."/>
            <person name="Aryal R."/>
            <person name="Dudchenko O."/>
            <person name="Sargent D.J."/>
            <person name="Mead D."/>
            <person name="Buti M."/>
            <person name="Cavallini A."/>
            <person name="Hytonen T."/>
            <person name="Andres J."/>
            <person name="Pham M."/>
            <person name="Weisz D."/>
            <person name="Mascagni F."/>
            <person name="Usai G."/>
            <person name="Natali L."/>
            <person name="Bassil N."/>
            <person name="Fernandez G.E."/>
            <person name="Lomsadze A."/>
            <person name="Armour M."/>
            <person name="Olukolu B."/>
            <person name="Poorten T."/>
            <person name="Britton C."/>
            <person name="Davik J."/>
            <person name="Ashrafi H."/>
            <person name="Aiden E.L."/>
            <person name="Borodovsky M."/>
            <person name="Worthington M."/>
        </authorList>
    </citation>
    <scope>NUCLEOTIDE SEQUENCE [LARGE SCALE GENOMIC DNA]</scope>
    <source>
        <strain evidence="2">PI 553951</strain>
    </source>
</reference>
<sequence>MAASDRKSNAISSGKDVNDKMLIEDGPDHEDLPFQNSSPLDIGCSGSNNGDRSMSDSAILTRNDEAAKGDLHIGETSAHWSCVRHQHDIKSITGNQNSTLKRPLFTQARVEKSVNNL</sequence>
<accession>A0AAW1YJ19</accession>